<organism evidence="3 4">
    <name type="scientific">Kineosporia succinea</name>
    <dbReference type="NCBI Taxonomy" id="84632"/>
    <lineage>
        <taxon>Bacteria</taxon>
        <taxon>Bacillati</taxon>
        <taxon>Actinomycetota</taxon>
        <taxon>Actinomycetes</taxon>
        <taxon>Kineosporiales</taxon>
        <taxon>Kineosporiaceae</taxon>
        <taxon>Kineosporia</taxon>
    </lineage>
</organism>
<proteinExistence type="predicted"/>
<gene>
    <name evidence="3" type="ORF">J2S57_002376</name>
</gene>
<feature type="compositionally biased region" description="Gly residues" evidence="1">
    <location>
        <begin position="17"/>
        <end position="27"/>
    </location>
</feature>
<keyword evidence="2" id="KW-0812">Transmembrane</keyword>
<feature type="region of interest" description="Disordered" evidence="1">
    <location>
        <begin position="1"/>
        <end position="30"/>
    </location>
</feature>
<sequence length="315" mass="32928">MTTTESTRTAGRAGSTGSAGAGGGSSAGGRRRPEAFAGLFPELYRAAWSAAYSELGSRPAAREVTLGALARAHARWRRIGGDSPVVWASMTARTQALEMLQRRPDGSRDVLLDEELEELGDPTGPGAPGGPGDLRAAGPLPGDLAAVTRRGLWLRRRRLAGWVVAAVCVVAAALLAIGLGNSMPPSSREPTPVAVPARATTTSTIDLSPIGSAPWTDPGLAFGRISAGRSEQGSVRLTFEPHVYDPDSRPRIGDGPTDPARQLVFRPDAALTLNDSGVTAPEELVQTLNRSTPGGQTYAWIRLGPDGKISALREE</sequence>
<evidence type="ECO:0000313" key="3">
    <source>
        <dbReference type="EMBL" id="MDP9826627.1"/>
    </source>
</evidence>
<feature type="region of interest" description="Disordered" evidence="1">
    <location>
        <begin position="118"/>
        <end position="139"/>
    </location>
</feature>
<feature type="transmembrane region" description="Helical" evidence="2">
    <location>
        <begin position="159"/>
        <end position="180"/>
    </location>
</feature>
<keyword evidence="3" id="KW-0240">DNA-directed RNA polymerase</keyword>
<dbReference type="GO" id="GO:0000428">
    <property type="term" value="C:DNA-directed RNA polymerase complex"/>
    <property type="evidence" value="ECO:0007669"/>
    <property type="project" value="UniProtKB-KW"/>
</dbReference>
<keyword evidence="2" id="KW-1133">Transmembrane helix</keyword>
<dbReference type="Proteomes" id="UP001235712">
    <property type="component" value="Unassembled WGS sequence"/>
</dbReference>
<name>A0ABT9P1S2_9ACTN</name>
<reference evidence="3 4" key="1">
    <citation type="submission" date="2023-07" db="EMBL/GenBank/DDBJ databases">
        <title>Sequencing the genomes of 1000 actinobacteria strains.</title>
        <authorList>
            <person name="Klenk H.-P."/>
        </authorList>
    </citation>
    <scope>NUCLEOTIDE SEQUENCE [LARGE SCALE GENOMIC DNA]</scope>
    <source>
        <strain evidence="3 4">DSM 44388</strain>
    </source>
</reference>
<protein>
    <submittedName>
        <fullName evidence="3">DNA-directed RNA polymerase specialized sigma24 family protein</fullName>
    </submittedName>
</protein>
<evidence type="ECO:0000256" key="1">
    <source>
        <dbReference type="SAM" id="MobiDB-lite"/>
    </source>
</evidence>
<dbReference type="EMBL" id="JAUSQZ010000001">
    <property type="protein sequence ID" value="MDP9826627.1"/>
    <property type="molecule type" value="Genomic_DNA"/>
</dbReference>
<dbReference type="RefSeq" id="WP_307241619.1">
    <property type="nucleotide sequence ID" value="NZ_JAUSQZ010000001.1"/>
</dbReference>
<feature type="compositionally biased region" description="Low complexity" evidence="1">
    <location>
        <begin position="1"/>
        <end position="16"/>
    </location>
</feature>
<keyword evidence="4" id="KW-1185">Reference proteome</keyword>
<evidence type="ECO:0000313" key="4">
    <source>
        <dbReference type="Proteomes" id="UP001235712"/>
    </source>
</evidence>
<accession>A0ABT9P1S2</accession>
<keyword evidence="2" id="KW-0472">Membrane</keyword>
<evidence type="ECO:0000256" key="2">
    <source>
        <dbReference type="SAM" id="Phobius"/>
    </source>
</evidence>
<comment type="caution">
    <text evidence="3">The sequence shown here is derived from an EMBL/GenBank/DDBJ whole genome shotgun (WGS) entry which is preliminary data.</text>
</comment>
<keyword evidence="3" id="KW-0804">Transcription</keyword>